<keyword evidence="3" id="KW-1185">Reference proteome</keyword>
<evidence type="ECO:0000313" key="3">
    <source>
        <dbReference type="Proteomes" id="UP000198981"/>
    </source>
</evidence>
<keyword evidence="1" id="KW-0812">Transmembrane</keyword>
<sequence length="125" mass="12805">MAVWTELSPRTPTWSPSGRRRAAVTAVVVAPAALYAGSAVLPWVSGSGSVGDVGLVEFLSPVLALLGALAGFVASSFALLSYAQRRDTVSRAAVLTYAAVAVLSLAVVVWFLTPAGAELNTVLFG</sequence>
<organism evidence="2 3">
    <name type="scientific">Klenkia marina</name>
    <dbReference type="NCBI Taxonomy" id="1960309"/>
    <lineage>
        <taxon>Bacteria</taxon>
        <taxon>Bacillati</taxon>
        <taxon>Actinomycetota</taxon>
        <taxon>Actinomycetes</taxon>
        <taxon>Geodermatophilales</taxon>
        <taxon>Geodermatophilaceae</taxon>
        <taxon>Klenkia</taxon>
    </lineage>
</organism>
<evidence type="ECO:0000256" key="1">
    <source>
        <dbReference type="SAM" id="Phobius"/>
    </source>
</evidence>
<evidence type="ECO:0000313" key="2">
    <source>
        <dbReference type="EMBL" id="SCX52919.1"/>
    </source>
</evidence>
<dbReference type="EMBL" id="FMUH01000004">
    <property type="protein sequence ID" value="SCX52919.1"/>
    <property type="molecule type" value="Genomic_DNA"/>
</dbReference>
<keyword evidence="1" id="KW-0472">Membrane</keyword>
<accession>A0A1G4YHU3</accession>
<feature type="transmembrane region" description="Helical" evidence="1">
    <location>
        <begin position="58"/>
        <end position="80"/>
    </location>
</feature>
<proteinExistence type="predicted"/>
<protein>
    <submittedName>
        <fullName evidence="2">Uncharacterized protein</fullName>
    </submittedName>
</protein>
<dbReference type="Proteomes" id="UP000198981">
    <property type="component" value="Unassembled WGS sequence"/>
</dbReference>
<keyword evidence="1" id="KW-1133">Transmembrane helix</keyword>
<reference evidence="3" key="1">
    <citation type="submission" date="2016-10" db="EMBL/GenBank/DDBJ databases">
        <authorList>
            <person name="Varghese N."/>
            <person name="Submissions S."/>
        </authorList>
    </citation>
    <scope>NUCLEOTIDE SEQUENCE [LARGE SCALE GENOMIC DNA]</scope>
    <source>
        <strain evidence="3">DSM 45722</strain>
    </source>
</reference>
<dbReference type="RefSeq" id="WP_092805416.1">
    <property type="nucleotide sequence ID" value="NZ_FMUH01000004.1"/>
</dbReference>
<dbReference type="STRING" id="1960309.SAMN03159343_2883"/>
<name>A0A1G4YHU3_9ACTN</name>
<gene>
    <name evidence="2" type="ORF">SAMN03159343_2883</name>
</gene>
<feature type="transmembrane region" description="Helical" evidence="1">
    <location>
        <begin position="21"/>
        <end position="46"/>
    </location>
</feature>
<feature type="transmembrane region" description="Helical" evidence="1">
    <location>
        <begin position="92"/>
        <end position="113"/>
    </location>
</feature>
<dbReference type="AlphaFoldDB" id="A0A1G4YHU3"/>